<dbReference type="RefSeq" id="WP_007480712.1">
    <property type="nucleotide sequence ID" value="NZ_JH724308.1"/>
</dbReference>
<sequence length="484" mass="56275">MIAYSIQHFSPDPIQSDPLQVRCRTQIVNNESLLFVTGVQNTYTPNVWATLLCDEFKKNPTNFIRKSWLDLSFLDVACSRFNSELSKFKGTLSSEKLFILDNQYEKNHKSGSSFISIKIEKNKIKYNMLGDSFLFIYNKQNKQLHAYCSMIDHNGKLDLSQLCHCLYNDLTFIGSPVTGEKLLKDCICFIMGRDLANWFINNYRSDQSQVINLLLSLKDNEEYNKLLRKIQSQQSYNKVSFNRGTADLVIIQQNAEKYNILSSLYSTKLLYEIKRNKKAIFICMTIIFLLICLIWIIRGCVSEKRIGNDNVNPQTSLTETTDRDTLVADVPLQDNFEIYHNNLNKSTLSFDEVRKMMEKAKADNLIELNKQLYDTLNVYSEFVRLYKEEDQCYLKKAILMMFQSSTKGQYRILNSSGEEIILTNLTNGNITYLREAHQRMLIELFIGKCSNDGTVIPYDIETKKKNYKNAINSRLNWKSFSDMK</sequence>
<gene>
    <name evidence="2" type="ORF">HMPREF1071_02794</name>
</gene>
<organism evidence="2 3">
    <name type="scientific">Bacteroides salyersiae CL02T12C01</name>
    <dbReference type="NCBI Taxonomy" id="997887"/>
    <lineage>
        <taxon>Bacteria</taxon>
        <taxon>Pseudomonadati</taxon>
        <taxon>Bacteroidota</taxon>
        <taxon>Bacteroidia</taxon>
        <taxon>Bacteroidales</taxon>
        <taxon>Bacteroidaceae</taxon>
        <taxon>Bacteroides</taxon>
    </lineage>
</organism>
<keyword evidence="1" id="KW-0812">Transmembrane</keyword>
<dbReference type="PATRIC" id="fig|997887.3.peg.2899"/>
<accession>I9HPM8</accession>
<dbReference type="HOGENOM" id="CLU_563443_0_0_10"/>
<name>I9HPM8_9BACE</name>
<reference evidence="2 3" key="1">
    <citation type="submission" date="2012-02" db="EMBL/GenBank/DDBJ databases">
        <title>The Genome Sequence of Bacteroides salyersiae CL02T12C01.</title>
        <authorList>
            <consortium name="The Broad Institute Genome Sequencing Platform"/>
            <person name="Earl A."/>
            <person name="Ward D."/>
            <person name="Feldgarden M."/>
            <person name="Gevers D."/>
            <person name="Zitomersky N.L."/>
            <person name="Coyne M.J."/>
            <person name="Comstock L.E."/>
            <person name="Young S.K."/>
            <person name="Zeng Q."/>
            <person name="Gargeya S."/>
            <person name="Fitzgerald M."/>
            <person name="Haas B."/>
            <person name="Abouelleil A."/>
            <person name="Alvarado L."/>
            <person name="Arachchi H.M."/>
            <person name="Berlin A."/>
            <person name="Chapman S.B."/>
            <person name="Gearin G."/>
            <person name="Goldberg J."/>
            <person name="Griggs A."/>
            <person name="Gujja S."/>
            <person name="Hansen M."/>
            <person name="Heiman D."/>
            <person name="Howarth C."/>
            <person name="Larimer J."/>
            <person name="Lui A."/>
            <person name="MacDonald P.J.P."/>
            <person name="McCowen C."/>
            <person name="Montmayeur A."/>
            <person name="Murphy C."/>
            <person name="Neiman D."/>
            <person name="Pearson M."/>
            <person name="Priest M."/>
            <person name="Roberts A."/>
            <person name="Saif S."/>
            <person name="Shea T."/>
            <person name="Sisk P."/>
            <person name="Stolte C."/>
            <person name="Sykes S."/>
            <person name="Wortman J."/>
            <person name="Nusbaum C."/>
            <person name="Birren B."/>
        </authorList>
    </citation>
    <scope>NUCLEOTIDE SEQUENCE [LARGE SCALE GENOMIC DNA]</scope>
    <source>
        <strain evidence="2 3">CL02T12C01</strain>
    </source>
</reference>
<proteinExistence type="predicted"/>
<dbReference type="AlphaFoldDB" id="I9HPM8"/>
<keyword evidence="1" id="KW-0472">Membrane</keyword>
<dbReference type="EMBL" id="AGXV01000032">
    <property type="protein sequence ID" value="EIY62174.1"/>
    <property type="molecule type" value="Genomic_DNA"/>
</dbReference>
<dbReference type="OrthoDB" id="922297at2"/>
<feature type="transmembrane region" description="Helical" evidence="1">
    <location>
        <begin position="279"/>
        <end position="297"/>
    </location>
</feature>
<dbReference type="Proteomes" id="UP000005150">
    <property type="component" value="Unassembled WGS sequence"/>
</dbReference>
<evidence type="ECO:0000313" key="3">
    <source>
        <dbReference type="Proteomes" id="UP000005150"/>
    </source>
</evidence>
<keyword evidence="1" id="KW-1133">Transmembrane helix</keyword>
<keyword evidence="3" id="KW-1185">Reference proteome</keyword>
<evidence type="ECO:0000256" key="1">
    <source>
        <dbReference type="SAM" id="Phobius"/>
    </source>
</evidence>
<evidence type="ECO:0000313" key="2">
    <source>
        <dbReference type="EMBL" id="EIY62174.1"/>
    </source>
</evidence>
<comment type="caution">
    <text evidence="2">The sequence shown here is derived from an EMBL/GenBank/DDBJ whole genome shotgun (WGS) entry which is preliminary data.</text>
</comment>
<protein>
    <submittedName>
        <fullName evidence="2">Uncharacterized protein</fullName>
    </submittedName>
</protein>